<evidence type="ECO:0000313" key="1">
    <source>
        <dbReference type="EMBL" id="MEJ4100715.1"/>
    </source>
</evidence>
<accession>A0ABU8P297</accession>
<gene>
    <name evidence="1" type="ORF">V5S96_10165</name>
</gene>
<comment type="caution">
    <text evidence="1">The sequence shown here is derived from an EMBL/GenBank/DDBJ whole genome shotgun (WGS) entry which is preliminary data.</text>
</comment>
<reference evidence="1 2" key="1">
    <citation type="submission" date="2024-02" db="EMBL/GenBank/DDBJ databases">
        <title>Whole genome sequencing and characterization of Corynebacterium isolated from the ocular surface of dry eye disease sufferers.</title>
        <authorList>
            <person name="Naqvi M."/>
        </authorList>
    </citation>
    <scope>NUCLEOTIDE SEQUENCE [LARGE SCALE GENOMIC DNA]</scope>
    <source>
        <strain evidence="1 2">PCRF</strain>
    </source>
</reference>
<dbReference type="Proteomes" id="UP001359781">
    <property type="component" value="Unassembled WGS sequence"/>
</dbReference>
<dbReference type="RefSeq" id="WP_337890928.1">
    <property type="nucleotide sequence ID" value="NZ_JBAHVI010000010.1"/>
</dbReference>
<protein>
    <submittedName>
        <fullName evidence="1">Uncharacterized protein</fullName>
    </submittedName>
</protein>
<dbReference type="EMBL" id="JBAHVJ010000011">
    <property type="protein sequence ID" value="MEJ4100715.1"/>
    <property type="molecule type" value="Genomic_DNA"/>
</dbReference>
<evidence type="ECO:0000313" key="2">
    <source>
        <dbReference type="Proteomes" id="UP001359781"/>
    </source>
</evidence>
<sequence length="165" mass="18639">MSISYDPFQDLEYRCSKAREVSTYIPIAREINRMDEAICQLNQLLSYYSPKRPFISLDDVDSTTETVREYEEGCRAAYEKALSSLHDGDRALIEKVMSLADHLTDADTTSEPVAITLIVGKGGDLSITAPDYEEERAVDILVDSLFKHRRELSVKRRLQQGSPSS</sequence>
<name>A0ABU8P297_9CORY</name>
<organism evidence="1 2">
    <name type="scientific">Corynebacterium mastitidis</name>
    <dbReference type="NCBI Taxonomy" id="161890"/>
    <lineage>
        <taxon>Bacteria</taxon>
        <taxon>Bacillati</taxon>
        <taxon>Actinomycetota</taxon>
        <taxon>Actinomycetes</taxon>
        <taxon>Mycobacteriales</taxon>
        <taxon>Corynebacteriaceae</taxon>
        <taxon>Corynebacterium</taxon>
    </lineage>
</organism>
<proteinExistence type="predicted"/>
<keyword evidence="2" id="KW-1185">Reference proteome</keyword>